<dbReference type="EMBL" id="LATL02000222">
    <property type="protein sequence ID" value="KKD39555.1"/>
    <property type="molecule type" value="Genomic_DNA"/>
</dbReference>
<dbReference type="OrthoDB" id="5180856at2"/>
<dbReference type="InterPro" id="IPR029044">
    <property type="entry name" value="Nucleotide-diphossugar_trans"/>
</dbReference>
<dbReference type="RefSeq" id="WP_046276980.1">
    <property type="nucleotide sequence ID" value="NZ_LATL02000222.1"/>
</dbReference>
<gene>
    <name evidence="1" type="ORF">WN50_02790</name>
    <name evidence="2" type="ORF">WN50_37580</name>
</gene>
<protein>
    <submittedName>
        <fullName evidence="1">Hemolytic protein HlpA-like protein</fullName>
    </submittedName>
</protein>
<sequence>MKTPVVFLIFNRPELTAKVFEVIRQAQPPILLVVADGSRSDRPEEAEKCQQTRAIIDCVDWNCEVLKNYSDINLGCAKRVSSGLNWVFETVESAIVLEDDCLPHPSFFDYCEELLDYYQQDQRVMSIAGTNFQFGHQRSEYSYYYSGFHDCWGWATWRRAWQYFDFEMKLWPTFRESNFLDHKLSNNSRAVNYWRRLFQATYEGKKNSWFYRWLFSCWVQSGLGIMPSVNLVSNLGFSLSYSSNTTAEAKKISYANMPVQAMGFPLSHPPYLLQNWEADEWTQETRFSPSFLNRFQRKLNNFWSS</sequence>
<dbReference type="CDD" id="cd00761">
    <property type="entry name" value="Glyco_tranf_GTA_type"/>
    <property type="match status" value="1"/>
</dbReference>
<organism evidence="1 3">
    <name type="scientific">Limnoraphis robusta CS-951</name>
    <dbReference type="NCBI Taxonomy" id="1637645"/>
    <lineage>
        <taxon>Bacteria</taxon>
        <taxon>Bacillati</taxon>
        <taxon>Cyanobacteriota</taxon>
        <taxon>Cyanophyceae</taxon>
        <taxon>Oscillatoriophycideae</taxon>
        <taxon>Oscillatoriales</taxon>
        <taxon>Sirenicapillariaceae</taxon>
        <taxon>Limnoraphis</taxon>
    </lineage>
</organism>
<reference evidence="1 3" key="1">
    <citation type="submission" date="2015-06" db="EMBL/GenBank/DDBJ databases">
        <title>Draft genome assembly of filamentous brackish cyanobacterium Limnoraphis robusta strain CS-951.</title>
        <authorList>
            <person name="Willis A."/>
            <person name="Parks M."/>
            <person name="Burford M.A."/>
        </authorList>
    </citation>
    <scope>NUCLEOTIDE SEQUENCE [LARGE SCALE GENOMIC DNA]</scope>
    <source>
        <strain evidence="1 3">CS-951</strain>
    </source>
</reference>
<dbReference type="PATRIC" id="fig|1637645.4.peg.4370"/>
<dbReference type="Gene3D" id="3.90.550.10">
    <property type="entry name" value="Spore Coat Polysaccharide Biosynthesis Protein SpsA, Chain A"/>
    <property type="match status" value="1"/>
</dbReference>
<comment type="caution">
    <text evidence="1">The sequence shown here is derived from an EMBL/GenBank/DDBJ whole genome shotgun (WGS) entry which is preliminary data.</text>
</comment>
<accession>A0A0F5YN05</accession>
<evidence type="ECO:0000313" key="2">
    <source>
        <dbReference type="EMBL" id="KMW70142.1"/>
    </source>
</evidence>
<dbReference type="SUPFAM" id="SSF53448">
    <property type="entry name" value="Nucleotide-diphospho-sugar transferases"/>
    <property type="match status" value="1"/>
</dbReference>
<evidence type="ECO:0000313" key="3">
    <source>
        <dbReference type="Proteomes" id="UP000033607"/>
    </source>
</evidence>
<proteinExistence type="predicted"/>
<dbReference type="Proteomes" id="UP000033607">
    <property type="component" value="Unassembled WGS sequence"/>
</dbReference>
<dbReference type="AlphaFoldDB" id="A0A0F5YN05"/>
<dbReference type="EMBL" id="LATL02000253">
    <property type="protein sequence ID" value="KMW70142.1"/>
    <property type="molecule type" value="Genomic_DNA"/>
</dbReference>
<evidence type="ECO:0000313" key="1">
    <source>
        <dbReference type="EMBL" id="KKD39555.1"/>
    </source>
</evidence>
<name>A0A0F5YN05_9CYAN</name>